<gene>
    <name evidence="8" type="ORF">BLNAU_10907</name>
</gene>
<feature type="compositionally biased region" description="Polar residues" evidence="5">
    <location>
        <begin position="819"/>
        <end position="835"/>
    </location>
</feature>
<feature type="transmembrane region" description="Helical" evidence="6">
    <location>
        <begin position="759"/>
        <end position="783"/>
    </location>
</feature>
<feature type="repeat" description="ARM" evidence="4">
    <location>
        <begin position="446"/>
        <end position="490"/>
    </location>
</feature>
<proteinExistence type="inferred from homology"/>
<dbReference type="CDD" id="cd12107">
    <property type="entry name" value="Hemerythrin"/>
    <property type="match status" value="1"/>
</dbReference>
<evidence type="ECO:0000256" key="1">
    <source>
        <dbReference type="ARBA" id="ARBA00010587"/>
    </source>
</evidence>
<accession>A0ABQ9XRT0</accession>
<dbReference type="PROSITE" id="PS50176">
    <property type="entry name" value="ARM_REPEAT"/>
    <property type="match status" value="1"/>
</dbReference>
<feature type="region of interest" description="Disordered" evidence="5">
    <location>
        <begin position="814"/>
        <end position="851"/>
    </location>
</feature>
<dbReference type="PANTHER" id="PTHR31600:SF2">
    <property type="entry name" value="GAMETE ENRICHED GENE 10 PROTEIN-RELATED"/>
    <property type="match status" value="1"/>
</dbReference>
<feature type="transmembrane region" description="Helical" evidence="6">
    <location>
        <begin position="872"/>
        <end position="898"/>
    </location>
</feature>
<evidence type="ECO:0000256" key="6">
    <source>
        <dbReference type="SAM" id="Phobius"/>
    </source>
</evidence>
<dbReference type="PANTHER" id="PTHR31600">
    <property type="entry name" value="TINY MACROCYSTS PROTEIN B-RELATED"/>
    <property type="match status" value="1"/>
</dbReference>
<feature type="region of interest" description="Disordered" evidence="5">
    <location>
        <begin position="486"/>
        <end position="523"/>
    </location>
</feature>
<evidence type="ECO:0000256" key="3">
    <source>
        <dbReference type="ARBA" id="ARBA00023004"/>
    </source>
</evidence>
<keyword evidence="6" id="KW-0472">Membrane</keyword>
<name>A0ABQ9XRT0_9EUKA</name>
<feature type="compositionally biased region" description="Basic and acidic residues" evidence="5">
    <location>
        <begin position="836"/>
        <end position="851"/>
    </location>
</feature>
<keyword evidence="3" id="KW-0408">Iron</keyword>
<dbReference type="Pfam" id="PF25474">
    <property type="entry name" value="TPR_TmcB"/>
    <property type="match status" value="1"/>
</dbReference>
<keyword evidence="6" id="KW-0812">Transmembrane</keyword>
<evidence type="ECO:0000259" key="7">
    <source>
        <dbReference type="Pfam" id="PF25474"/>
    </source>
</evidence>
<feature type="transmembrane region" description="Helical" evidence="6">
    <location>
        <begin position="12"/>
        <end position="38"/>
    </location>
</feature>
<dbReference type="InterPro" id="IPR052994">
    <property type="entry name" value="Tiny_macrocysts_regulators"/>
</dbReference>
<feature type="compositionally biased region" description="Polar residues" evidence="5">
    <location>
        <begin position="499"/>
        <end position="510"/>
    </location>
</feature>
<dbReference type="EMBL" id="JARBJD010000082">
    <property type="protein sequence ID" value="KAK2954090.1"/>
    <property type="molecule type" value="Genomic_DNA"/>
</dbReference>
<comment type="caution">
    <text evidence="8">The sequence shown here is derived from an EMBL/GenBank/DDBJ whole genome shotgun (WGS) entry which is preliminary data.</text>
</comment>
<evidence type="ECO:0000313" key="9">
    <source>
        <dbReference type="Proteomes" id="UP001281761"/>
    </source>
</evidence>
<evidence type="ECO:0000313" key="8">
    <source>
        <dbReference type="EMBL" id="KAK2954090.1"/>
    </source>
</evidence>
<feature type="transmembrane region" description="Helical" evidence="6">
    <location>
        <begin position="1117"/>
        <end position="1138"/>
    </location>
</feature>
<evidence type="ECO:0000256" key="4">
    <source>
        <dbReference type="PROSITE-ProRule" id="PRU00259"/>
    </source>
</evidence>
<reference evidence="8 9" key="1">
    <citation type="journal article" date="2022" name="bioRxiv">
        <title>Genomics of Preaxostyla Flagellates Illuminates Evolutionary Transitions and the Path Towards Mitochondrial Loss.</title>
        <authorList>
            <person name="Novak L.V.F."/>
            <person name="Treitli S.C."/>
            <person name="Pyrih J."/>
            <person name="Halakuc P."/>
            <person name="Pipaliya S.V."/>
            <person name="Vacek V."/>
            <person name="Brzon O."/>
            <person name="Soukal P."/>
            <person name="Eme L."/>
            <person name="Dacks J.B."/>
            <person name="Karnkowska A."/>
            <person name="Elias M."/>
            <person name="Hampl V."/>
        </authorList>
    </citation>
    <scope>NUCLEOTIDE SEQUENCE [LARGE SCALE GENOMIC DNA]</scope>
    <source>
        <strain evidence="8">NAU3</strain>
        <tissue evidence="8">Gut</tissue>
    </source>
</reference>
<evidence type="ECO:0000256" key="5">
    <source>
        <dbReference type="SAM" id="MobiDB-lite"/>
    </source>
</evidence>
<sequence>MTMKLTASLGSAIFPNILLYFLIFGVPIAIWICCLVFAPRFFRRNWLVKIDYEKTIVSPTTPQMLTRVLPRTDTIGFSLKVGQDTYVYRKGGYAHPNNTRLLPVASFDSSSSKQTFGPGSMISPNNPNQTSTPTVTINPPQMPSQTASVAILPPINLTSAPEPPTSTGLVQAPTILLQPSHASLPKLVSTPSQMSSRDTVSLLQKMRDDRTKRLQPKQPQTNPLDENNIRDIVPVIAKSIKTPLQFREAIQFLQIPELSTDNFSGRLVDLIFRRLVTKDGFGLQASVRVDYGIFLMQHMGARYQMGVQIQKAVELFPDWTDRWLSFVLTKEMEKRNPQKPQTHHGNSLEMLRIAKSTKKISDQTKLSFTITDEEAVNSFAHSSEGGEDSSTSSRLYNLQAQLSQAQKHFSLALNHLQVMWMYLGRRNVDVAKVQSNALKAMAAEQEATQIYLQLLKENPDNPNVMRQFARLLRDVSCDEEASNMLIQESDRVEDMNDDTVMQESSNPQESQTEEKKLPEKQVQASANTSSAALALFINQLKANKPKMTGLDRWILPLNLFSLIGVLLITIAAYIIAANSFSRFVVQSANLRATLFTAMSAEEIAYLLATLSHLSMEIADPTNLVTDQEKLYFGLIYGLIDEIKPAYQTFNNYVQVFYKACDPTWFTGSDIPYSVPKNLVGGKLGTRFGEDLQLRNMFYRTQERSMELADSSAEFFDDRDGFTLAMLECQMNTHLVITEEVKLLGQRTMEKISSIAATGMMSMMILLGVGTALLLLLATLPLGLKIRSTNKKGRAKMVKVCSISIKTARTMTERLEHSGYKSSSQMTDMDSETSSNSKKETVEENEEMVIKQEEERTEDALDKLKKIGGVVPLSNIVSLVTGTLLIVFVSYTFFILVFVALQSISELSRLIILSGYRRIYLNLLLCFDILSLRPIVFPPMDPSDQSIIFSTDKYSGVILWNTSFVHDSEEQNNIIRRTATFLTYVGSHFINGNSADVYTGDEFYDSLETSGARGRFSKVADLNTRVDDCFLENRVGCDNEKRLGEFTGNFHGLLEVLTTITDRSVELSHDDHHEIRYEDDDMTFLINLTVQDAQSSLKQIGAFLQEELDARIDIFKTALLVVIVVVSILEVFFAAIFLAPISTRLTKIDGNVLQLDRISTSGEDKPLEWSDELRTGLIRIDSPKEMLYGLFDTLREQVEAKEKNEIVQQTLDQIVLVTISIFFDEEELMRQKQYPSAQRSEHARQHALLFKRLVDFATDVDKKRPSLEKTKRFISTWIQGHMASADSDLSLFLRQTLSQSEMNNVPDMNDSALPSSVVRFYKRSNVGMEEKMGVTAVLERVGFDLMECVDGDDDQEMNWS</sequence>
<dbReference type="NCBIfam" id="TIGR02481">
    <property type="entry name" value="hemeryth_dom"/>
    <property type="match status" value="1"/>
</dbReference>
<keyword evidence="6" id="KW-1133">Transmembrane helix</keyword>
<protein>
    <submittedName>
        <fullName evidence="8">Hemerythrin</fullName>
    </submittedName>
</protein>
<dbReference type="InterPro" id="IPR012827">
    <property type="entry name" value="Hemerythrin_metal-bd"/>
</dbReference>
<dbReference type="Gene3D" id="1.25.40.1040">
    <property type="match status" value="1"/>
</dbReference>
<dbReference type="InterPro" id="IPR035938">
    <property type="entry name" value="Hemerythrin-like_sf"/>
</dbReference>
<feature type="domain" description="TmcB/TmcC TPR repeats" evidence="7">
    <location>
        <begin position="389"/>
        <end position="495"/>
    </location>
</feature>
<dbReference type="InterPro" id="IPR057352">
    <property type="entry name" value="TPR_TmcB/C"/>
</dbReference>
<evidence type="ECO:0000256" key="2">
    <source>
        <dbReference type="ARBA" id="ARBA00022723"/>
    </source>
</evidence>
<dbReference type="Proteomes" id="UP001281761">
    <property type="component" value="Unassembled WGS sequence"/>
</dbReference>
<dbReference type="InterPro" id="IPR000225">
    <property type="entry name" value="Armadillo"/>
</dbReference>
<dbReference type="SUPFAM" id="SSF47188">
    <property type="entry name" value="Hemerythrin-like"/>
    <property type="match status" value="1"/>
</dbReference>
<keyword evidence="2" id="KW-0479">Metal-binding</keyword>
<feature type="transmembrane region" description="Helical" evidence="6">
    <location>
        <begin position="553"/>
        <end position="576"/>
    </location>
</feature>
<organism evidence="8 9">
    <name type="scientific">Blattamonas nauphoetae</name>
    <dbReference type="NCBI Taxonomy" id="2049346"/>
    <lineage>
        <taxon>Eukaryota</taxon>
        <taxon>Metamonada</taxon>
        <taxon>Preaxostyla</taxon>
        <taxon>Oxymonadida</taxon>
        <taxon>Blattamonas</taxon>
    </lineage>
</organism>
<keyword evidence="9" id="KW-1185">Reference proteome</keyword>
<comment type="similarity">
    <text evidence="1">Belongs to the hemerythrin family.</text>
</comment>
<dbReference type="Gene3D" id="1.20.120.50">
    <property type="entry name" value="Hemerythrin-like"/>
    <property type="match status" value="1"/>
</dbReference>